<dbReference type="RefSeq" id="WP_022389658.1">
    <property type="nucleotide sequence ID" value="NZ_CAUAJF010000026.1"/>
</dbReference>
<protein>
    <recommendedName>
        <fullName evidence="3">Cytosolic protein</fullName>
    </recommendedName>
</protein>
<proteinExistence type="predicted"/>
<dbReference type="Pfam" id="PF19620">
    <property type="entry name" value="DUF6125"/>
    <property type="match status" value="1"/>
</dbReference>
<accession>A0A316RDA2</accession>
<dbReference type="Proteomes" id="UP000262954">
    <property type="component" value="Unassembled WGS sequence"/>
</dbReference>
<organism evidence="1 2">
    <name type="scientific">Coprobacter fastidiosus</name>
    <dbReference type="NCBI Taxonomy" id="1099853"/>
    <lineage>
        <taxon>Bacteria</taxon>
        <taxon>Pseudomonadati</taxon>
        <taxon>Bacteroidota</taxon>
        <taxon>Bacteroidia</taxon>
        <taxon>Bacteroidales</taxon>
        <taxon>Barnesiellaceae</taxon>
        <taxon>Coprobacter</taxon>
    </lineage>
</organism>
<evidence type="ECO:0000313" key="1">
    <source>
        <dbReference type="EMBL" id="HBJ09028.1"/>
    </source>
</evidence>
<dbReference type="EMBL" id="DNWC01000107">
    <property type="protein sequence ID" value="HBJ09028.1"/>
    <property type="molecule type" value="Genomic_DNA"/>
</dbReference>
<dbReference type="AlphaFoldDB" id="A0A316RDA2"/>
<gene>
    <name evidence="1" type="ORF">DDY73_08480</name>
</gene>
<comment type="caution">
    <text evidence="1">The sequence shown here is derived from an EMBL/GenBank/DDBJ whole genome shotgun (WGS) entry which is preliminary data.</text>
</comment>
<evidence type="ECO:0008006" key="3">
    <source>
        <dbReference type="Google" id="ProtNLM"/>
    </source>
</evidence>
<sequence>MDQLEQLSKQELIELVHIFAKNMLALDGVWFQSIEAKLGMDEAIEHDQNAWRIYTAIEAKRIKTFLKLPEKPGINGLKKALDFHFNAFLNQTETRITEDTLIYKVIDCRVQTARTRKGMPLHPCKSVGIIEYSYFAKEIDPRFDCETISCFPDITDPTCACCWKFTLQNETKTD</sequence>
<evidence type="ECO:0000313" key="2">
    <source>
        <dbReference type="Proteomes" id="UP000262954"/>
    </source>
</evidence>
<name>A0A316RDA2_9BACT</name>
<reference evidence="1 2" key="1">
    <citation type="journal article" date="2018" name="Nat. Biotechnol.">
        <title>A standardized bacterial taxonomy based on genome phylogeny substantially revises the tree of life.</title>
        <authorList>
            <person name="Parks D.H."/>
            <person name="Chuvochina M."/>
            <person name="Waite D.W."/>
            <person name="Rinke C."/>
            <person name="Skarshewski A."/>
            <person name="Chaumeil P.A."/>
            <person name="Hugenholtz P."/>
        </authorList>
    </citation>
    <scope>NUCLEOTIDE SEQUENCE [LARGE SCALE GENOMIC DNA]</scope>
    <source>
        <strain evidence="1">UBA11482</strain>
    </source>
</reference>